<keyword evidence="2 6" id="KW-0227">DNA damage</keyword>
<dbReference type="InterPro" id="IPR010994">
    <property type="entry name" value="RuvA_2-like"/>
</dbReference>
<dbReference type="Pfam" id="PF14520">
    <property type="entry name" value="HHH_5"/>
    <property type="match status" value="1"/>
</dbReference>
<gene>
    <name evidence="6" type="primary">ruvA</name>
    <name evidence="8" type="ORF">DI536_06875</name>
</gene>
<accession>A0A2W5TQ92</accession>
<dbReference type="GO" id="GO:0009379">
    <property type="term" value="C:Holliday junction helicase complex"/>
    <property type="evidence" value="ECO:0007669"/>
    <property type="project" value="InterPro"/>
</dbReference>
<organism evidence="8 9">
    <name type="scientific">Archangium gephyra</name>
    <dbReference type="NCBI Taxonomy" id="48"/>
    <lineage>
        <taxon>Bacteria</taxon>
        <taxon>Pseudomonadati</taxon>
        <taxon>Myxococcota</taxon>
        <taxon>Myxococcia</taxon>
        <taxon>Myxococcales</taxon>
        <taxon>Cystobacterineae</taxon>
        <taxon>Archangiaceae</taxon>
        <taxon>Archangium</taxon>
    </lineage>
</organism>
<dbReference type="Gene3D" id="2.40.50.140">
    <property type="entry name" value="Nucleic acid-binding proteins"/>
    <property type="match status" value="1"/>
</dbReference>
<keyword evidence="3 6" id="KW-0238">DNA-binding</keyword>
<evidence type="ECO:0000256" key="6">
    <source>
        <dbReference type="HAMAP-Rule" id="MF_00031"/>
    </source>
</evidence>
<comment type="caution">
    <text evidence="6">Lacks conserved residue(s) required for the propagation of feature annotation.</text>
</comment>
<dbReference type="HAMAP" id="MF_00031">
    <property type="entry name" value="DNA_HJ_migration_RuvA"/>
    <property type="match status" value="1"/>
</dbReference>
<feature type="region of interest" description="Domain I" evidence="6">
    <location>
        <begin position="1"/>
        <end position="64"/>
    </location>
</feature>
<evidence type="ECO:0000313" key="8">
    <source>
        <dbReference type="EMBL" id="PZR16017.1"/>
    </source>
</evidence>
<feature type="region of interest" description="Domain III" evidence="6">
    <location>
        <begin position="154"/>
        <end position="200"/>
    </location>
</feature>
<reference evidence="8 9" key="1">
    <citation type="submission" date="2017-08" db="EMBL/GenBank/DDBJ databases">
        <title>Infants hospitalized years apart are colonized by the same room-sourced microbial strains.</title>
        <authorList>
            <person name="Brooks B."/>
            <person name="Olm M.R."/>
            <person name="Firek B.A."/>
            <person name="Baker R."/>
            <person name="Thomas B.C."/>
            <person name="Morowitz M.J."/>
            <person name="Banfield J.F."/>
        </authorList>
    </citation>
    <scope>NUCLEOTIDE SEQUENCE [LARGE SCALE GENOMIC DNA]</scope>
    <source>
        <strain evidence="8">S2_003_000_R2_14</strain>
    </source>
</reference>
<dbReference type="GO" id="GO:0005737">
    <property type="term" value="C:cytoplasm"/>
    <property type="evidence" value="ECO:0007669"/>
    <property type="project" value="UniProtKB-SubCell"/>
</dbReference>
<sequence length="200" mass="21176">MIAHLKGLILEKGATEVIVDVNGVGYRVAMSLLSLARLPEKGEAISLRIRTVVREDALDLYGFMSAVEEDLFLQLTTVSHVGPKLAITVLSGLEVDELVAAIAKGDVARLTKIHGVGKKTAERLVLELKEKAKLMGSAASPGTKPAKAAKSPKSDLVSALVNLGYKEAQAEQASQKAEESAGADAGFEVLFREALKALRS</sequence>
<evidence type="ECO:0000256" key="2">
    <source>
        <dbReference type="ARBA" id="ARBA00022763"/>
    </source>
</evidence>
<evidence type="ECO:0000256" key="1">
    <source>
        <dbReference type="ARBA" id="ARBA00022490"/>
    </source>
</evidence>
<dbReference type="EMBL" id="QFQP01000004">
    <property type="protein sequence ID" value="PZR16017.1"/>
    <property type="molecule type" value="Genomic_DNA"/>
</dbReference>
<evidence type="ECO:0000259" key="7">
    <source>
        <dbReference type="SMART" id="SM00278"/>
    </source>
</evidence>
<evidence type="ECO:0000256" key="3">
    <source>
        <dbReference type="ARBA" id="ARBA00023125"/>
    </source>
</evidence>
<comment type="caution">
    <text evidence="8">The sequence shown here is derived from an EMBL/GenBank/DDBJ whole genome shotgun (WGS) entry which is preliminary data.</text>
</comment>
<keyword evidence="1 6" id="KW-0963">Cytoplasm</keyword>
<dbReference type="Pfam" id="PF01330">
    <property type="entry name" value="RuvA_N"/>
    <property type="match status" value="1"/>
</dbReference>
<dbReference type="InterPro" id="IPR012340">
    <property type="entry name" value="NA-bd_OB-fold"/>
</dbReference>
<evidence type="ECO:0000256" key="4">
    <source>
        <dbReference type="ARBA" id="ARBA00023172"/>
    </source>
</evidence>
<keyword evidence="5 6" id="KW-0234">DNA repair</keyword>
<dbReference type="GO" id="GO:0009378">
    <property type="term" value="F:four-way junction helicase activity"/>
    <property type="evidence" value="ECO:0007669"/>
    <property type="project" value="InterPro"/>
</dbReference>
<dbReference type="SUPFAM" id="SSF47781">
    <property type="entry name" value="RuvA domain 2-like"/>
    <property type="match status" value="1"/>
</dbReference>
<protein>
    <recommendedName>
        <fullName evidence="6">Holliday junction branch migration complex subunit RuvA</fullName>
    </recommendedName>
</protein>
<dbReference type="Pfam" id="PF07499">
    <property type="entry name" value="RuvA_C"/>
    <property type="match status" value="1"/>
</dbReference>
<dbReference type="InterPro" id="IPR000085">
    <property type="entry name" value="RuvA"/>
</dbReference>
<keyword evidence="4 6" id="KW-0233">DNA recombination</keyword>
<comment type="similarity">
    <text evidence="6">Belongs to the RuvA family.</text>
</comment>
<dbReference type="InterPro" id="IPR013849">
    <property type="entry name" value="DNA_helicase_Holl-junc_RuvA_I"/>
</dbReference>
<feature type="domain" description="Helix-hairpin-helix DNA-binding motif class 1" evidence="7">
    <location>
        <begin position="108"/>
        <end position="127"/>
    </location>
</feature>
<dbReference type="InterPro" id="IPR011114">
    <property type="entry name" value="RuvA_C"/>
</dbReference>
<dbReference type="GO" id="GO:0005524">
    <property type="term" value="F:ATP binding"/>
    <property type="evidence" value="ECO:0007669"/>
    <property type="project" value="InterPro"/>
</dbReference>
<dbReference type="InterPro" id="IPR036267">
    <property type="entry name" value="RuvA_C_sf"/>
</dbReference>
<comment type="domain">
    <text evidence="6">Has three domains with a flexible linker between the domains II and III and assumes an 'L' shape. Domain III is highly mobile and contacts RuvB.</text>
</comment>
<dbReference type="GO" id="GO:0006310">
    <property type="term" value="P:DNA recombination"/>
    <property type="evidence" value="ECO:0007669"/>
    <property type="project" value="UniProtKB-UniRule"/>
</dbReference>
<dbReference type="NCBIfam" id="TIGR00084">
    <property type="entry name" value="ruvA"/>
    <property type="match status" value="1"/>
</dbReference>
<dbReference type="GO" id="GO:0000400">
    <property type="term" value="F:four-way junction DNA binding"/>
    <property type="evidence" value="ECO:0007669"/>
    <property type="project" value="UniProtKB-UniRule"/>
</dbReference>
<feature type="domain" description="Helix-hairpin-helix DNA-binding motif class 1" evidence="7">
    <location>
        <begin position="16"/>
        <end position="35"/>
    </location>
</feature>
<evidence type="ECO:0000313" key="9">
    <source>
        <dbReference type="Proteomes" id="UP000249061"/>
    </source>
</evidence>
<feature type="domain" description="Helix-hairpin-helix DNA-binding motif class 1" evidence="7">
    <location>
        <begin position="73"/>
        <end position="92"/>
    </location>
</feature>
<dbReference type="Gene3D" id="1.10.8.10">
    <property type="entry name" value="DNA helicase RuvA subunit, C-terminal domain"/>
    <property type="match status" value="1"/>
</dbReference>
<name>A0A2W5TQ92_9BACT</name>
<comment type="function">
    <text evidence="6">The RuvA-RuvB-RuvC complex processes Holliday junction (HJ) DNA during genetic recombination and DNA repair, while the RuvA-RuvB complex plays an important role in the rescue of blocked DNA replication forks via replication fork reversal (RFR). RuvA specifically binds to HJ cruciform DNA, conferring on it an open structure. The RuvB hexamer acts as an ATP-dependent pump, pulling dsDNA into and through the RuvAB complex. HJ branch migration allows RuvC to scan DNA until it finds its consensus sequence, where it cleaves and resolves the cruciform DNA.</text>
</comment>
<dbReference type="Proteomes" id="UP000249061">
    <property type="component" value="Unassembled WGS sequence"/>
</dbReference>
<dbReference type="SUPFAM" id="SSF50249">
    <property type="entry name" value="Nucleic acid-binding proteins"/>
    <property type="match status" value="1"/>
</dbReference>
<dbReference type="SUPFAM" id="SSF46929">
    <property type="entry name" value="DNA helicase RuvA subunit, C-terminal domain"/>
    <property type="match status" value="1"/>
</dbReference>
<evidence type="ECO:0000256" key="5">
    <source>
        <dbReference type="ARBA" id="ARBA00023204"/>
    </source>
</evidence>
<dbReference type="AlphaFoldDB" id="A0A2W5TQ92"/>
<comment type="subunit">
    <text evidence="6">Homotetramer. Forms an RuvA(8)-RuvB(12)-Holliday junction (HJ) complex. HJ DNA is sandwiched between 2 RuvA tetramers; dsDNA enters through RuvA and exits via RuvB. An RuvB hexamer assembles on each DNA strand where it exits the tetramer. Each RuvB hexamer is contacted by two RuvA subunits (via domain III) on 2 adjacent RuvB subunits; this complex drives branch migration. In the full resolvosome a probable DNA-RuvA(4)-RuvB(12)-RuvC(2) complex forms which resolves the HJ.</text>
</comment>
<dbReference type="SMART" id="SM00278">
    <property type="entry name" value="HhH1"/>
    <property type="match status" value="3"/>
</dbReference>
<dbReference type="GO" id="GO:0006281">
    <property type="term" value="P:DNA repair"/>
    <property type="evidence" value="ECO:0007669"/>
    <property type="project" value="UniProtKB-UniRule"/>
</dbReference>
<dbReference type="CDD" id="cd14332">
    <property type="entry name" value="UBA_RuvA_C"/>
    <property type="match status" value="1"/>
</dbReference>
<comment type="subcellular location">
    <subcellularLocation>
        <location evidence="6">Cytoplasm</location>
    </subcellularLocation>
</comment>
<dbReference type="GO" id="GO:0048476">
    <property type="term" value="C:Holliday junction resolvase complex"/>
    <property type="evidence" value="ECO:0007669"/>
    <property type="project" value="UniProtKB-UniRule"/>
</dbReference>
<dbReference type="Gene3D" id="1.10.150.20">
    <property type="entry name" value="5' to 3' exonuclease, C-terminal subdomain"/>
    <property type="match status" value="1"/>
</dbReference>
<proteinExistence type="inferred from homology"/>
<dbReference type="InterPro" id="IPR003583">
    <property type="entry name" value="Hlx-hairpin-Hlx_DNA-bd_motif"/>
</dbReference>